<dbReference type="GO" id="GO:0003682">
    <property type="term" value="F:chromatin binding"/>
    <property type="evidence" value="ECO:0007669"/>
    <property type="project" value="TreeGrafter"/>
</dbReference>
<dbReference type="PANTHER" id="PTHR14324">
    <property type="entry name" value="CONDENSIN-2 COMPLEX SUBUNIT H2"/>
    <property type="match status" value="1"/>
</dbReference>
<evidence type="ECO:0000259" key="2">
    <source>
        <dbReference type="Pfam" id="PF16858"/>
    </source>
</evidence>
<sequence length="1008" mass="115059">MIGLDVDHNKALDHILQAANKHPNSRVSKLIHSVEEERSQKNIVLLLIELAEHAEYATDFSISLKYYLDLFEKLGIEREIVLNEAGLLLLNSSKVYARRVDFVQELVERQILTLSNADKEIVENGGGEQPKKSEEKPKRTRKRLVATVEDPFEVELVPRKFRKLTEEKRFVSGRSQEKQKMVASRFYKIDSEQYIHPAAWTHACIVDLENEEDIDSKRNYKLFTYHVEHRYNTLVTDINFRMHFKVKDYIDEEEERLERNDDSSNNSANILKDWPPLSEEYVKKYLDLENKALAVGEVKDTCKKLRIDREDDNIVIIPESVQNHEVCNESNVECNQSGQNTTECNSSSIQCESGVGNSINESNVDLSTKSIETTVNEPSEATINSDIDLSVQNIIDENSCLNLAHNLNSTEKSILELNVECESTFEASGISPQNQQDYFNSAKNTLAERTENDTGLGAGITNESRNGNDIEILNKNTNILSSENAESNSNNFEYMTENKVGNNENEINLNKIRVYLPHLDDEGVYFSDLDDQEHRMLSPRVVTTDVFPCIPNKKSITIIIDDEIRSILNIADEEPPPTYTMPIQVRPSTPPINLNIFKFHEKLLRRRILFKLGPEMELFLQSHSMKKSTCMDANEQRQYRPMKLFNESQEVNVRKPTIETDNDILSDGEDVEDFLGFTEEEQLNKNLHRLSRDSGVDADVALTTNVCEVNITCDDLNNISRSKELISTSKEAVDIEHAKQIPDSQNGFIQDITCQAKISTSESQNSTNELTSDIHISANNTIQYENEASSHLLFEDVILCTDNVQELENSRTKIQKWHEYLQPILSKARDRHHFDVFQLGTEIMNELQKPEVSKDHIKDSSITFQDMMANKAESYVSRYFLSTLLLANQNNIKIDVFEKCSEKPSAWSDIKLSLLNTKRHTVAIEDNIGIIYSKKSNKSNISSHNLKEPFVVISGGQCNERMNENGTVSNDIVEVDLNVVRPLKQIEKQPNINDDYDSGIFSSEECSS</sequence>
<dbReference type="InterPro" id="IPR031739">
    <property type="entry name" value="Ncaph2"/>
</dbReference>
<dbReference type="PANTHER" id="PTHR14324:SF3">
    <property type="entry name" value="CONDENSIN-2 COMPLEX SUBUNIT H2"/>
    <property type="match status" value="1"/>
</dbReference>
<dbReference type="Pfam" id="PF16858">
    <property type="entry name" value="CNDH2_C"/>
    <property type="match status" value="1"/>
</dbReference>
<dbReference type="GO" id="GO:0010032">
    <property type="term" value="P:meiotic chromosome condensation"/>
    <property type="evidence" value="ECO:0007669"/>
    <property type="project" value="TreeGrafter"/>
</dbReference>
<protein>
    <recommendedName>
        <fullName evidence="2">Condensin-2 complex subunit H2 C-terminal domain-containing protein</fullName>
    </recommendedName>
</protein>
<reference evidence="3" key="1">
    <citation type="submission" date="2015-06" db="EMBL/GenBank/DDBJ databases">
        <authorList>
            <person name="Hoefler B.C."/>
            <person name="Straight P.D."/>
        </authorList>
    </citation>
    <scope>NUCLEOTIDE SEQUENCE</scope>
</reference>
<evidence type="ECO:0000313" key="3">
    <source>
        <dbReference type="EMBL" id="JAI39746.1"/>
    </source>
</evidence>
<name>A0A0K8VLJ0_BACLA</name>
<proteinExistence type="predicted"/>
<dbReference type="GO" id="GO:0000796">
    <property type="term" value="C:condensin complex"/>
    <property type="evidence" value="ECO:0007669"/>
    <property type="project" value="TreeGrafter"/>
</dbReference>
<dbReference type="EMBL" id="GDHF01012568">
    <property type="protein sequence ID" value="JAI39746.1"/>
    <property type="molecule type" value="Transcribed_RNA"/>
</dbReference>
<accession>A0A0K8VLJ0</accession>
<dbReference type="GO" id="GO:0005634">
    <property type="term" value="C:nucleus"/>
    <property type="evidence" value="ECO:0007669"/>
    <property type="project" value="TreeGrafter"/>
</dbReference>
<gene>
    <name evidence="3" type="ORF">c0_g1_i2</name>
</gene>
<evidence type="ECO:0000256" key="1">
    <source>
        <dbReference type="SAM" id="MobiDB-lite"/>
    </source>
</evidence>
<dbReference type="AlphaFoldDB" id="A0A0K8VLJ0"/>
<feature type="region of interest" description="Disordered" evidence="1">
    <location>
        <begin position="122"/>
        <end position="141"/>
    </location>
</feature>
<organism evidence="3">
    <name type="scientific">Bactrocera latifrons</name>
    <name type="common">Malaysian fruit fly</name>
    <name type="synonym">Chaetodacus latifrons</name>
    <dbReference type="NCBI Taxonomy" id="174628"/>
    <lineage>
        <taxon>Eukaryota</taxon>
        <taxon>Metazoa</taxon>
        <taxon>Ecdysozoa</taxon>
        <taxon>Arthropoda</taxon>
        <taxon>Hexapoda</taxon>
        <taxon>Insecta</taxon>
        <taxon>Pterygota</taxon>
        <taxon>Neoptera</taxon>
        <taxon>Endopterygota</taxon>
        <taxon>Diptera</taxon>
        <taxon>Brachycera</taxon>
        <taxon>Muscomorpha</taxon>
        <taxon>Tephritoidea</taxon>
        <taxon>Tephritidae</taxon>
        <taxon>Bactrocera</taxon>
        <taxon>Bactrocera</taxon>
    </lineage>
</organism>
<feature type="domain" description="Condensin-2 complex subunit H2 C-terminal" evidence="2">
    <location>
        <begin position="807"/>
        <end position="921"/>
    </location>
</feature>
<dbReference type="OrthoDB" id="10038475at2759"/>
<dbReference type="GO" id="GO:0051306">
    <property type="term" value="P:mitotic sister chromatid separation"/>
    <property type="evidence" value="ECO:0007669"/>
    <property type="project" value="TreeGrafter"/>
</dbReference>
<dbReference type="InterPro" id="IPR031737">
    <property type="entry name" value="CNDH2_C"/>
</dbReference>